<evidence type="ECO:0000256" key="1">
    <source>
        <dbReference type="ARBA" id="ARBA00001946"/>
    </source>
</evidence>
<dbReference type="GO" id="GO:0003723">
    <property type="term" value="F:RNA binding"/>
    <property type="evidence" value="ECO:0007669"/>
    <property type="project" value="UniProtKB-UniRule"/>
</dbReference>
<evidence type="ECO:0000256" key="4">
    <source>
        <dbReference type="ARBA" id="ARBA00022759"/>
    </source>
</evidence>
<reference evidence="15" key="1">
    <citation type="submission" date="2018-01" db="EMBL/GenBank/DDBJ databases">
        <title>Complete genome of Tamlana sp. UJ94.</title>
        <authorList>
            <person name="Jung J."/>
            <person name="Chung D."/>
            <person name="Bae S.S."/>
            <person name="Baek K."/>
        </authorList>
    </citation>
    <scope>NUCLEOTIDE SEQUENCE [LARGE SCALE GENOMIC DNA]</scope>
    <source>
        <strain evidence="15">UJ94</strain>
    </source>
</reference>
<feature type="binding site" evidence="12">
    <location>
        <position position="703"/>
    </location>
    <ligand>
        <name>Mg(2+)</name>
        <dbReference type="ChEBI" id="CHEBI:18420"/>
        <label>1</label>
    </ligand>
</feature>
<gene>
    <name evidence="12 14" type="primary">cas9</name>
    <name evidence="14" type="ORF">C1A40_06040</name>
</gene>
<keyword evidence="9 12" id="KW-0238">DNA-binding</keyword>
<keyword evidence="10" id="KW-0464">Manganese</keyword>
<dbReference type="Pfam" id="PF13395">
    <property type="entry name" value="HNH_4"/>
    <property type="match status" value="1"/>
</dbReference>
<evidence type="ECO:0000313" key="14">
    <source>
        <dbReference type="EMBL" id="AUS05054.1"/>
    </source>
</evidence>
<organism evidence="14 15">
    <name type="scientific">Pseudotamlana carrageenivorans</name>
    <dbReference type="NCBI Taxonomy" id="2069432"/>
    <lineage>
        <taxon>Bacteria</taxon>
        <taxon>Pseudomonadati</taxon>
        <taxon>Bacteroidota</taxon>
        <taxon>Flavobacteriia</taxon>
        <taxon>Flavobacteriales</taxon>
        <taxon>Flavobacteriaceae</taxon>
        <taxon>Pseudotamlana</taxon>
    </lineage>
</organism>
<dbReference type="InterPro" id="IPR041383">
    <property type="entry name" value="RuvC_III"/>
</dbReference>
<keyword evidence="7 12" id="KW-0694">RNA-binding</keyword>
<dbReference type="InterPro" id="IPR036397">
    <property type="entry name" value="RNaseH_sf"/>
</dbReference>
<sequence>MKKILGLDLGTTSIGWALVNEAENINETSEIIKLGVRVNPLSSDEITDFEKGNPLSVNADRTLKRGARRNLQRFKLRRKNLIETLLKNKVIQSESILTEIGSNSTFETLSLRAKAAKERVEKEEFARILLSINKKRGYKSSRKAKSEEEGTLIDGMSVAKHLYENNFTPGQYVYQLLLENKKYIPDFYQSDLKSEFLKIWNFQKEFYTEILTDELFQNLEGKSKNQTWAICKEPFKITGITQKGSASQKKLEKYKWRSEALESKVDLEILAIVFQEINNDLNKSSGYLGAIGDRSKKLYFNKITVGQYLYRQIELNRHTSLKNQVFYRQDYLDEFEQIWETQAKYHTELTPSLKEELRDIIIFYQRKLKSQKGLISICEFEQKTIEVTVEDKVKKKTIGPRVVPKSSPVFQEFKIWQVLNNLSFTPIKETPTDLFKKEFPEEVLTLDQKKLIFEELNTRGKLKNTDILKLLKLKTKDWKCNFESIEGNNTNQAIYNVLQQISENEGHGFDWNKKNASEIKEELKATLPEIGVNPNILDFDINADNFEQQASYQLWHLLYSAEDDTKISKQDEAIYGKTSVSLKKKLHLKFGIPVKYTALFANISLQPDYGNLSARAIRKIMPHLQDGIEYSQACVLAGYNHSNSITKEENLKRALKEKLELLPKNSLRNPVVEKILNQLVNVVNQIIDSYGKPDEIRIELARELKKSAKQRKEMTVGIAAATKRNEGVKKTLQKAPFNILNPTKNDVTRYRLYQELETNGYKTLYTNQYIAPNKLFSKEIDIEHIIPKAKLFDDSFSNKTLAFRTVNLTKSNMTSYDFIAEKYNDDLENYVLRVKNLYDNGVISKGKYSKLLMKESNLADGFIERDLKNTQYIAKKAKNMLQEVVRNVVPTTGSITDKLREDWDLINVMKELNLPKYRQLGLTVLEERKNGNKVEQIIDWSKRNDHRHHAMDALAVAFTTHNHIQYINNLNSSRDEESSSEYAKKSKKEINLFSIRNKITKNYDQKNGGKKRKFIPPLTNFRAEAKKHIEGILISFKTKNKVATKNINKTKKQGGYHVQKAKTPRGQLHKETVYGRSKKEIVKQEKIGTSFTIDKINTVTQPEYRTLLLKKITQFNNDPKKAFGGKNAPSKTPIYLANGKQMPLTVTTKTYQDVYTIRKEITPDLKIEKIVDAKIKALLYQRVEAFNGDKKAAFSNLDNNPIWLNKEKGIAIKRVTISGVSNVEALHDKRDYFGNLILDAEGHTQPVDFVSTGNNHHVAIYKDEKGKLQEQVVSLFDAIARVNQDLPIVNKDYNKDKGWEFLFTLKQNELFIFPTDTFNPEGIDLLNENNYALISPHLFRVQKISSLLSGLWFRHHLETTVSVNKSLKDTTYKVIQSLSKIENIIKVRTNHLGNIVQIGEY</sequence>
<comment type="cofactor">
    <cofactor evidence="1 12">
        <name>Mg(2+)</name>
        <dbReference type="ChEBI" id="CHEBI:18420"/>
    </cofactor>
</comment>
<comment type="domain">
    <text evidence="12">Has 2 endonuclease domains. The discontinuous RuvC-like domain cleaves the target DNA noncomplementary to crRNA while the HNH nuclease domain cleaves the target DNA complementary to crRNA.</text>
</comment>
<keyword evidence="3 12" id="KW-0479">Metal-binding</keyword>
<dbReference type="InterPro" id="IPR033114">
    <property type="entry name" value="HNH_CAS9"/>
</dbReference>
<dbReference type="GO" id="GO:0046872">
    <property type="term" value="F:metal ion binding"/>
    <property type="evidence" value="ECO:0007669"/>
    <property type="project" value="UniProtKB-UniRule"/>
</dbReference>
<dbReference type="Proteomes" id="UP000236592">
    <property type="component" value="Chromosome"/>
</dbReference>
<comment type="similarity">
    <text evidence="12">Belongs to the CRISPR-associated Cas9 family.</text>
</comment>
<evidence type="ECO:0000259" key="13">
    <source>
        <dbReference type="PROSITE" id="PS51749"/>
    </source>
</evidence>
<dbReference type="GO" id="GO:0003677">
    <property type="term" value="F:DNA binding"/>
    <property type="evidence" value="ECO:0007669"/>
    <property type="project" value="UniProtKB-UniRule"/>
</dbReference>
<keyword evidence="6 12" id="KW-0460">Magnesium</keyword>
<feature type="active site" description="Proton acceptor for HNH nuclease domain" evidence="12">
    <location>
        <position position="784"/>
    </location>
</feature>
<feature type="binding site" evidence="12">
    <location>
        <position position="8"/>
    </location>
    <ligand>
        <name>Mg(2+)</name>
        <dbReference type="ChEBI" id="CHEBI:18420"/>
        <label>2</label>
    </ligand>
</feature>
<dbReference type="InterPro" id="IPR028629">
    <property type="entry name" value="Cas9"/>
</dbReference>
<comment type="subunit">
    <text evidence="11 12">Monomer. Binds crRNA and tracrRNA.</text>
</comment>
<dbReference type="KEGG" id="taj:C1A40_06040"/>
<dbReference type="GO" id="GO:0051607">
    <property type="term" value="P:defense response to virus"/>
    <property type="evidence" value="ECO:0007669"/>
    <property type="project" value="UniProtKB-UniRule"/>
</dbReference>
<evidence type="ECO:0000256" key="11">
    <source>
        <dbReference type="ARBA" id="ARBA00046380"/>
    </source>
</evidence>
<dbReference type="PROSITE" id="PS51749">
    <property type="entry name" value="HNH_CAS9"/>
    <property type="match status" value="1"/>
</dbReference>
<dbReference type="GO" id="GO:0004519">
    <property type="term" value="F:endonuclease activity"/>
    <property type="evidence" value="ECO:0007669"/>
    <property type="project" value="UniProtKB-UniRule"/>
</dbReference>
<dbReference type="NCBIfam" id="TIGR01865">
    <property type="entry name" value="cas_Csn1"/>
    <property type="match status" value="1"/>
</dbReference>
<feature type="domain" description="HNH Cas9-type" evidence="13">
    <location>
        <begin position="707"/>
        <end position="867"/>
    </location>
</feature>
<protein>
    <recommendedName>
        <fullName evidence="12">CRISPR-associated endonuclease Cas9</fullName>
        <ecNumber evidence="12">3.1.-.-</ecNumber>
    </recommendedName>
</protein>
<evidence type="ECO:0000256" key="6">
    <source>
        <dbReference type="ARBA" id="ARBA00022842"/>
    </source>
</evidence>
<evidence type="ECO:0000256" key="12">
    <source>
        <dbReference type="HAMAP-Rule" id="MF_01480"/>
    </source>
</evidence>
<dbReference type="GO" id="GO:0016787">
    <property type="term" value="F:hydrolase activity"/>
    <property type="evidence" value="ECO:0007669"/>
    <property type="project" value="UniProtKB-KW"/>
</dbReference>
<feature type="binding site" evidence="12">
    <location>
        <position position="8"/>
    </location>
    <ligand>
        <name>Mg(2+)</name>
        <dbReference type="ChEBI" id="CHEBI:18420"/>
        <label>1</label>
    </ligand>
</feature>
<dbReference type="Gene3D" id="3.30.420.10">
    <property type="entry name" value="Ribonuclease H-like superfamily/Ribonuclease H"/>
    <property type="match status" value="3"/>
</dbReference>
<feature type="binding site" evidence="12">
    <location>
        <position position="699"/>
    </location>
    <ligand>
        <name>Mg(2+)</name>
        <dbReference type="ChEBI" id="CHEBI:18420"/>
        <label>1</label>
    </ligand>
</feature>
<feature type="binding site" evidence="12">
    <location>
        <position position="949"/>
    </location>
    <ligand>
        <name>Mg(2+)</name>
        <dbReference type="ChEBI" id="CHEBI:18420"/>
        <label>2</label>
    </ligand>
</feature>
<evidence type="ECO:0000256" key="2">
    <source>
        <dbReference type="ARBA" id="ARBA00022722"/>
    </source>
</evidence>
<proteinExistence type="inferred from homology"/>
<dbReference type="EMBL" id="CP025938">
    <property type="protein sequence ID" value="AUS05054.1"/>
    <property type="molecule type" value="Genomic_DNA"/>
</dbReference>
<feature type="binding site" evidence="12">
    <location>
        <position position="703"/>
    </location>
    <ligand>
        <name>Mg(2+)</name>
        <dbReference type="ChEBI" id="CHEBI:18420"/>
        <label>2</label>
    </ligand>
</feature>
<dbReference type="RefSeq" id="WP_102995112.1">
    <property type="nucleotide sequence ID" value="NZ_CP025938.1"/>
</dbReference>
<dbReference type="HAMAP" id="MF_01480">
    <property type="entry name" value="Cas9"/>
    <property type="match status" value="1"/>
</dbReference>
<dbReference type="Pfam" id="PF18541">
    <property type="entry name" value="RuvC_III"/>
    <property type="match status" value="1"/>
</dbReference>
<evidence type="ECO:0000256" key="10">
    <source>
        <dbReference type="ARBA" id="ARBA00023211"/>
    </source>
</evidence>
<keyword evidence="15" id="KW-1185">Reference proteome</keyword>
<keyword evidence="4 12" id="KW-0255">Endonuclease</keyword>
<evidence type="ECO:0000256" key="3">
    <source>
        <dbReference type="ARBA" id="ARBA00022723"/>
    </source>
</evidence>
<evidence type="ECO:0000256" key="7">
    <source>
        <dbReference type="ARBA" id="ARBA00022884"/>
    </source>
</evidence>
<accession>A0A2I7SGU3</accession>
<dbReference type="OrthoDB" id="9777169at2"/>
<evidence type="ECO:0000313" key="15">
    <source>
        <dbReference type="Proteomes" id="UP000236592"/>
    </source>
</evidence>
<keyword evidence="2 12" id="KW-0540">Nuclease</keyword>
<dbReference type="InterPro" id="IPR003615">
    <property type="entry name" value="HNH_nuc"/>
</dbReference>
<feature type="active site" description="For RuvC-like nuclease domain" evidence="12">
    <location>
        <position position="8"/>
    </location>
</feature>
<evidence type="ECO:0000256" key="8">
    <source>
        <dbReference type="ARBA" id="ARBA00023118"/>
    </source>
</evidence>
<dbReference type="EC" id="3.1.-.-" evidence="12"/>
<evidence type="ECO:0000256" key="5">
    <source>
        <dbReference type="ARBA" id="ARBA00022801"/>
    </source>
</evidence>
<name>A0A2I7SGU3_9FLAO</name>
<keyword evidence="8 12" id="KW-0051">Antiviral defense</keyword>
<keyword evidence="5 12" id="KW-0378">Hydrolase</keyword>
<evidence type="ECO:0000256" key="9">
    <source>
        <dbReference type="ARBA" id="ARBA00023125"/>
    </source>
</evidence>
<dbReference type="GO" id="GO:0043571">
    <property type="term" value="P:maintenance of CRISPR repeat elements"/>
    <property type="evidence" value="ECO:0007669"/>
    <property type="project" value="UniProtKB-UniRule"/>
</dbReference>
<comment type="function">
    <text evidence="12">CRISPR (clustered regularly interspaced short palindromic repeat) is an adaptive immune system that provides protection against mobile genetic elements (viruses, transposable elements and conjugative plasmids). CRISPR clusters contain spacers, sequences complementary to antecedent mobile elements, and target invading nucleic acids. CRISPR clusters are transcribed and processed into CRISPR RNA (crRNA). In type II CRISPR systems correct processing of pre-crRNA requires a trans-encoded small RNA (tracrRNA), endogenous ribonuclease 3 (rnc) and this protein. The tracrRNA serves as a guide for ribonuclease 3-aided processing of pre-crRNA. Subsequently Cas9/crRNA/tracrRNA endonucleolytically cleaves linear or circular dsDNA target complementary to the spacer; Cas9 is inactive in the absence of the 2 guide RNAs (gRNA). Cas9 recognizes the protospacer adjacent motif (PAM) in the CRISPR repeat sequences to help distinguish self versus nonself, as targets within the bacterial CRISPR locus do not have PAMs. PAM recognition is also required for catalytic activity.</text>
</comment>